<comment type="caution">
    <text evidence="2">The sequence shown here is derived from an EMBL/GenBank/DDBJ whole genome shotgun (WGS) entry which is preliminary data.</text>
</comment>
<evidence type="ECO:0000313" key="2">
    <source>
        <dbReference type="EMBL" id="TBL79866.1"/>
    </source>
</evidence>
<evidence type="ECO:0000256" key="1">
    <source>
        <dbReference type="SAM" id="Phobius"/>
    </source>
</evidence>
<dbReference type="EMBL" id="SIRE01000006">
    <property type="protein sequence ID" value="TBL79866.1"/>
    <property type="molecule type" value="Genomic_DNA"/>
</dbReference>
<keyword evidence="1" id="KW-1133">Transmembrane helix</keyword>
<keyword evidence="3" id="KW-1185">Reference proteome</keyword>
<protein>
    <submittedName>
        <fullName evidence="2">Uncharacterized protein</fullName>
    </submittedName>
</protein>
<dbReference type="Proteomes" id="UP000293142">
    <property type="component" value="Unassembled WGS sequence"/>
</dbReference>
<sequence length="151" mass="17246">MRSGDGFVILLILIGFAAWLFVRSKSWVHDKVQNITPEIPVDEAVPEDDVVRLLVEAGYEVLSGKKRIPIHITLNETEQLQSRLFIDYFAQKEDDVFIVKLARDRKPMDMTGSGIRDALLCYQLLYPQSSGILYVEPDTQSIRTITFETEV</sequence>
<accession>A0A4Q9DU45</accession>
<keyword evidence="1" id="KW-0472">Membrane</keyword>
<gene>
    <name evidence="2" type="ORF">EYB31_09725</name>
</gene>
<dbReference type="RefSeq" id="WP_131013112.1">
    <property type="nucleotide sequence ID" value="NZ_SIRE01000006.1"/>
</dbReference>
<name>A0A4Q9DU45_9BACL</name>
<organism evidence="2 3">
    <name type="scientific">Paenibacillus thalictri</name>
    <dbReference type="NCBI Taxonomy" id="2527873"/>
    <lineage>
        <taxon>Bacteria</taxon>
        <taxon>Bacillati</taxon>
        <taxon>Bacillota</taxon>
        <taxon>Bacilli</taxon>
        <taxon>Bacillales</taxon>
        <taxon>Paenibacillaceae</taxon>
        <taxon>Paenibacillus</taxon>
    </lineage>
</organism>
<dbReference type="OrthoDB" id="2988117at2"/>
<keyword evidence="1" id="KW-0812">Transmembrane</keyword>
<evidence type="ECO:0000313" key="3">
    <source>
        <dbReference type="Proteomes" id="UP000293142"/>
    </source>
</evidence>
<dbReference type="AlphaFoldDB" id="A0A4Q9DU45"/>
<proteinExistence type="predicted"/>
<reference evidence="2 3" key="1">
    <citation type="submission" date="2019-02" db="EMBL/GenBank/DDBJ databases">
        <title>Paenibacillus sp. nov., isolated from surface-sterilized tissue of Thalictrum simplex L.</title>
        <authorList>
            <person name="Tuo L."/>
        </authorList>
    </citation>
    <scope>NUCLEOTIDE SEQUENCE [LARGE SCALE GENOMIC DNA]</scope>
    <source>
        <strain evidence="2 3">N2SHLJ1</strain>
    </source>
</reference>
<feature type="transmembrane region" description="Helical" evidence="1">
    <location>
        <begin position="6"/>
        <end position="22"/>
    </location>
</feature>